<feature type="non-terminal residue" evidence="9">
    <location>
        <position position="1"/>
    </location>
</feature>
<dbReference type="Pfam" id="PF10034">
    <property type="entry name" value="Dpy19"/>
    <property type="match status" value="1"/>
</dbReference>
<keyword evidence="3" id="KW-0328">Glycosyltransferase</keyword>
<evidence type="ECO:0000256" key="2">
    <source>
        <dbReference type="ARBA" id="ARBA00008744"/>
    </source>
</evidence>
<evidence type="ECO:0000256" key="8">
    <source>
        <dbReference type="SAM" id="Phobius"/>
    </source>
</evidence>
<comment type="caution">
    <text evidence="9">The sequence shown here is derived from an EMBL/GenBank/DDBJ whole genome shotgun (WGS) entry which is preliminary data.</text>
</comment>
<comment type="similarity">
    <text evidence="2">Belongs to the dpy-19 family.</text>
</comment>
<organism evidence="9 10">
    <name type="scientific">Goodea atripinnis</name>
    <dbReference type="NCBI Taxonomy" id="208336"/>
    <lineage>
        <taxon>Eukaryota</taxon>
        <taxon>Metazoa</taxon>
        <taxon>Chordata</taxon>
        <taxon>Craniata</taxon>
        <taxon>Vertebrata</taxon>
        <taxon>Euteleostomi</taxon>
        <taxon>Actinopterygii</taxon>
        <taxon>Neopterygii</taxon>
        <taxon>Teleostei</taxon>
        <taxon>Neoteleostei</taxon>
        <taxon>Acanthomorphata</taxon>
        <taxon>Ovalentaria</taxon>
        <taxon>Atherinomorphae</taxon>
        <taxon>Cyprinodontiformes</taxon>
        <taxon>Goodeidae</taxon>
        <taxon>Goodea</taxon>
    </lineage>
</organism>
<keyword evidence="5 8" id="KW-0812">Transmembrane</keyword>
<evidence type="ECO:0000256" key="6">
    <source>
        <dbReference type="ARBA" id="ARBA00022989"/>
    </source>
</evidence>
<keyword evidence="4" id="KW-0808">Transferase</keyword>
<accession>A0ABV0P4R3</accession>
<evidence type="ECO:0000256" key="4">
    <source>
        <dbReference type="ARBA" id="ARBA00022679"/>
    </source>
</evidence>
<evidence type="ECO:0000256" key="1">
    <source>
        <dbReference type="ARBA" id="ARBA00004141"/>
    </source>
</evidence>
<name>A0ABV0P4R3_9TELE</name>
<keyword evidence="7 8" id="KW-0472">Membrane</keyword>
<keyword evidence="10" id="KW-1185">Reference proteome</keyword>
<protein>
    <submittedName>
        <fullName evidence="9">Uncharacterized protein</fullName>
    </submittedName>
</protein>
<comment type="subcellular location">
    <subcellularLocation>
        <location evidence="1">Membrane</location>
        <topology evidence="1">Multi-pass membrane protein</topology>
    </subcellularLocation>
</comment>
<evidence type="ECO:0000313" key="10">
    <source>
        <dbReference type="Proteomes" id="UP001476798"/>
    </source>
</evidence>
<dbReference type="InterPro" id="IPR018732">
    <property type="entry name" value="Dpy-19/Dpy-19-like"/>
</dbReference>
<proteinExistence type="inferred from homology"/>
<evidence type="ECO:0000313" key="9">
    <source>
        <dbReference type="EMBL" id="MEQ2178106.1"/>
    </source>
</evidence>
<gene>
    <name evidence="9" type="ORF">GOODEAATRI_010485</name>
</gene>
<evidence type="ECO:0000256" key="5">
    <source>
        <dbReference type="ARBA" id="ARBA00022692"/>
    </source>
</evidence>
<dbReference type="PANTHER" id="PTHR31488:SF1">
    <property type="entry name" value="C-MANNOSYLTRANSFERASE DPY19L1"/>
    <property type="match status" value="1"/>
</dbReference>
<evidence type="ECO:0000256" key="7">
    <source>
        <dbReference type="ARBA" id="ARBA00023136"/>
    </source>
</evidence>
<dbReference type="Proteomes" id="UP001476798">
    <property type="component" value="Unassembled WGS sequence"/>
</dbReference>
<reference evidence="9 10" key="1">
    <citation type="submission" date="2021-06" db="EMBL/GenBank/DDBJ databases">
        <authorList>
            <person name="Palmer J.M."/>
        </authorList>
    </citation>
    <scope>NUCLEOTIDE SEQUENCE [LARGE SCALE GENOMIC DNA]</scope>
    <source>
        <strain evidence="9 10">GA_2019</strain>
        <tissue evidence="9">Muscle</tissue>
    </source>
</reference>
<sequence>TRNPSRTAMVALGISNLCFMLPWQFAQFVLLTQVTLGVCFILMFGNSMLLTSFYASSLISIWVIIALRDRFIQMFRPGIVIWVRKNNLMLFFYTSLLECTVLDYSCFMW</sequence>
<keyword evidence="6 8" id="KW-1133">Transmembrane helix</keyword>
<dbReference type="EMBL" id="JAHRIO010060586">
    <property type="protein sequence ID" value="MEQ2178106.1"/>
    <property type="molecule type" value="Genomic_DNA"/>
</dbReference>
<feature type="transmembrane region" description="Helical" evidence="8">
    <location>
        <begin position="49"/>
        <end position="67"/>
    </location>
</feature>
<evidence type="ECO:0000256" key="3">
    <source>
        <dbReference type="ARBA" id="ARBA00022676"/>
    </source>
</evidence>
<dbReference type="PANTHER" id="PTHR31488">
    <property type="entry name" value="DPY-19-LIKE 1, LIKE (H. SAPIENS)"/>
    <property type="match status" value="1"/>
</dbReference>